<reference evidence="1 2" key="1">
    <citation type="submission" date="2016-10" db="EMBL/GenBank/DDBJ databases">
        <authorList>
            <person name="Varghese N."/>
            <person name="Submissions S."/>
        </authorList>
    </citation>
    <scope>NUCLEOTIDE SEQUENCE [LARGE SCALE GENOMIC DNA]</scope>
    <source>
        <strain evidence="1 2">DSM 17997</strain>
    </source>
</reference>
<dbReference type="Proteomes" id="UP000199663">
    <property type="component" value="Unassembled WGS sequence"/>
</dbReference>
<comment type="caution">
    <text evidence="1">The sequence shown here is derived from an EMBL/GenBank/DDBJ whole genome shotgun (WGS) entry which is preliminary data.</text>
</comment>
<evidence type="ECO:0000313" key="1">
    <source>
        <dbReference type="EMBL" id="SDZ23635.1"/>
    </source>
</evidence>
<keyword evidence="2" id="KW-1185">Reference proteome</keyword>
<evidence type="ECO:0000313" key="2">
    <source>
        <dbReference type="Proteomes" id="UP000199663"/>
    </source>
</evidence>
<accession>A0A1H3RE87</accession>
<protein>
    <submittedName>
        <fullName evidence="1">Uncharacterized protein</fullName>
    </submittedName>
</protein>
<dbReference type="RefSeq" id="WP_139189792.1">
    <property type="nucleotide sequence ID" value="NZ_FNQC01000008.1"/>
</dbReference>
<sequence>MKTRLLFILVFISIGQLEAIAQRVLQGVLSDYAEGDGLIISYDIVTGDKISWGFIDKSGNIEIPLQSNHLDRVKKMAVKAQKKAPKGFTLKFPTVADEFTCRFPDIKFENPDGMLSGLPDLILTDKKKKAENGNIYPVNHPTIANWLHNHQQGDIALGYYLRFCFAEEKGSAKGTCVVNTYTGLGDENFDAFTLFDLDLEEGWNIIRYEIEEVFPSKSGRIFPKVTQVSKIEKLPEDMSWERVGGS</sequence>
<dbReference type="EMBL" id="FNQC01000008">
    <property type="protein sequence ID" value="SDZ23635.1"/>
    <property type="molecule type" value="Genomic_DNA"/>
</dbReference>
<name>A0A1H3RE87_9BACT</name>
<organism evidence="1 2">
    <name type="scientific">Rhodonellum ikkaensis</name>
    <dbReference type="NCBI Taxonomy" id="336829"/>
    <lineage>
        <taxon>Bacteria</taxon>
        <taxon>Pseudomonadati</taxon>
        <taxon>Bacteroidota</taxon>
        <taxon>Cytophagia</taxon>
        <taxon>Cytophagales</taxon>
        <taxon>Cytophagaceae</taxon>
        <taxon>Rhodonellum</taxon>
    </lineage>
</organism>
<gene>
    <name evidence="1" type="ORF">SAMN05444412_10851</name>
</gene>
<proteinExistence type="predicted"/>